<dbReference type="Pfam" id="PF03401">
    <property type="entry name" value="TctC"/>
    <property type="match status" value="1"/>
</dbReference>
<dbReference type="PANTHER" id="PTHR42928">
    <property type="entry name" value="TRICARBOXYLATE-BINDING PROTEIN"/>
    <property type="match status" value="1"/>
</dbReference>
<name>A0A2U3PUL9_9BRAD</name>
<reference evidence="2 3" key="1">
    <citation type="submission" date="2018-03" db="EMBL/GenBank/DDBJ databases">
        <authorList>
            <person name="Gully D."/>
        </authorList>
    </citation>
    <scope>NUCLEOTIDE SEQUENCE [LARGE SCALE GENOMIC DNA]</scope>
    <source>
        <strain evidence="2">ORS3257</strain>
    </source>
</reference>
<evidence type="ECO:0000313" key="2">
    <source>
        <dbReference type="EMBL" id="SPP92819.1"/>
    </source>
</evidence>
<dbReference type="PANTHER" id="PTHR42928:SF5">
    <property type="entry name" value="BLR1237 PROTEIN"/>
    <property type="match status" value="1"/>
</dbReference>
<sequence length="222" mass="23935">MGDHLKQTIVVENRSGAGGTIGTGEVARSEADGYTILLGNLSTLVLSRFLFRKLNYAPDRDLVPLVHIAHIPNILVTNRDVPAANLRELIAYLKSSPGRYGFGSAGQGTIMHLSGELFRRLAGVDMVHVPYRGSQPGLQDLIAGNIVMMFDNVPGTIGLVQSNAIRPIGVSTEVRVPALPSVPTISESGLPEFVNKSWFAICVHARTPAAQKINSKKPRFTQ</sequence>
<evidence type="ECO:0000313" key="3">
    <source>
        <dbReference type="Proteomes" id="UP000246085"/>
    </source>
</evidence>
<protein>
    <recommendedName>
        <fullName evidence="4">Tripartite tricarboxylate transporter substrate binding protein</fullName>
    </recommendedName>
</protein>
<accession>A0A2U3PUL9</accession>
<dbReference type="CDD" id="cd07012">
    <property type="entry name" value="PBP2_Bug_TTT"/>
    <property type="match status" value="1"/>
</dbReference>
<dbReference type="InterPro" id="IPR005064">
    <property type="entry name" value="BUG"/>
</dbReference>
<comment type="similarity">
    <text evidence="1">Belongs to the UPF0065 (bug) family.</text>
</comment>
<dbReference type="Gene3D" id="3.40.190.10">
    <property type="entry name" value="Periplasmic binding protein-like II"/>
    <property type="match status" value="1"/>
</dbReference>
<gene>
    <name evidence="2" type="ORF">BRAD3257_1699</name>
</gene>
<dbReference type="AlphaFoldDB" id="A0A2U3PUL9"/>
<evidence type="ECO:0000256" key="1">
    <source>
        <dbReference type="ARBA" id="ARBA00006987"/>
    </source>
</evidence>
<dbReference type="SUPFAM" id="SSF53850">
    <property type="entry name" value="Periplasmic binding protein-like II"/>
    <property type="match status" value="1"/>
</dbReference>
<dbReference type="Proteomes" id="UP000246085">
    <property type="component" value="Chromosome BRAD3257"/>
</dbReference>
<proteinExistence type="inferred from homology"/>
<organism evidence="2 3">
    <name type="scientific">Bradyrhizobium vignae</name>
    <dbReference type="NCBI Taxonomy" id="1549949"/>
    <lineage>
        <taxon>Bacteria</taxon>
        <taxon>Pseudomonadati</taxon>
        <taxon>Pseudomonadota</taxon>
        <taxon>Alphaproteobacteria</taxon>
        <taxon>Hyphomicrobiales</taxon>
        <taxon>Nitrobacteraceae</taxon>
        <taxon>Bradyrhizobium</taxon>
    </lineage>
</organism>
<evidence type="ECO:0008006" key="4">
    <source>
        <dbReference type="Google" id="ProtNLM"/>
    </source>
</evidence>
<dbReference type="EMBL" id="LS398110">
    <property type="protein sequence ID" value="SPP92819.1"/>
    <property type="molecule type" value="Genomic_DNA"/>
</dbReference>
<dbReference type="KEGG" id="bvz:BRAD3257_1699"/>